<comment type="caution">
    <text evidence="15">The sequence shown here is derived from an EMBL/GenBank/DDBJ whole genome shotgun (WGS) entry which is preliminary data.</text>
</comment>
<dbReference type="AlphaFoldDB" id="A0A844GQG3"/>
<dbReference type="Proteomes" id="UP000437131">
    <property type="component" value="Unassembled WGS sequence"/>
</dbReference>
<evidence type="ECO:0000256" key="14">
    <source>
        <dbReference type="SAM" id="Coils"/>
    </source>
</evidence>
<evidence type="ECO:0000313" key="15">
    <source>
        <dbReference type="EMBL" id="MTF37793.1"/>
    </source>
</evidence>
<keyword evidence="5 12" id="KW-1133">Transmembrane helix</keyword>
<dbReference type="NCBIfam" id="NF005606">
    <property type="entry name" value="PRK07352.1"/>
    <property type="match status" value="1"/>
</dbReference>
<accession>A0A844GQG3</accession>
<feature type="coiled-coil region" evidence="14">
    <location>
        <begin position="46"/>
        <end position="101"/>
    </location>
</feature>
<dbReference type="PANTHER" id="PTHR34264">
    <property type="entry name" value="ATP SYNTHASE SUBUNIT B, CHLOROPLASTIC"/>
    <property type="match status" value="1"/>
</dbReference>
<evidence type="ECO:0000256" key="13">
    <source>
        <dbReference type="RuleBase" id="RU003848"/>
    </source>
</evidence>
<evidence type="ECO:0000256" key="9">
    <source>
        <dbReference type="ARBA" id="ARBA00023310"/>
    </source>
</evidence>
<evidence type="ECO:0000256" key="7">
    <source>
        <dbReference type="ARBA" id="ARBA00023078"/>
    </source>
</evidence>
<sequence>MINLFYLAVEEAGGGFGISSDILGSNLINLVIVIGLLVVYGGKFVGNILTERRNRIAEEIKEAEERAKTAAKALAEAKENLSQAQAKAKQIKATAQETAKTTREQILAQGQKEIERMKATAVQELDSERAKVVTELKRTIAVLALQKAEQDLQDRLNDDIQGKLISRAVEQLGG</sequence>
<feature type="transmembrane region" description="Helical" evidence="12">
    <location>
        <begin position="27"/>
        <end position="46"/>
    </location>
</feature>
<keyword evidence="1 12" id="KW-0813">Transport</keyword>
<dbReference type="EMBL" id="WMIA01000002">
    <property type="protein sequence ID" value="MTF37793.1"/>
    <property type="molecule type" value="Genomic_DNA"/>
</dbReference>
<dbReference type="InterPro" id="IPR028987">
    <property type="entry name" value="ATP_synth_B-like_membr_sf"/>
</dbReference>
<evidence type="ECO:0000313" key="16">
    <source>
        <dbReference type="Proteomes" id="UP000437131"/>
    </source>
</evidence>
<evidence type="ECO:0000256" key="11">
    <source>
        <dbReference type="ARBA" id="ARBA00037847"/>
    </source>
</evidence>
<keyword evidence="6 12" id="KW-0406">Ion transport</keyword>
<evidence type="ECO:0000256" key="4">
    <source>
        <dbReference type="ARBA" id="ARBA00022781"/>
    </source>
</evidence>
<keyword evidence="3 12" id="KW-0812">Transmembrane</keyword>
<comment type="function">
    <text evidence="12">Component of the F(0) channel, it forms part of the peripheral stalk, linking F(1) to F(0).</text>
</comment>
<evidence type="ECO:0000256" key="8">
    <source>
        <dbReference type="ARBA" id="ARBA00023136"/>
    </source>
</evidence>
<evidence type="ECO:0000256" key="5">
    <source>
        <dbReference type="ARBA" id="ARBA00022989"/>
    </source>
</evidence>
<dbReference type="GO" id="GO:0012505">
    <property type="term" value="C:endomembrane system"/>
    <property type="evidence" value="ECO:0007669"/>
    <property type="project" value="UniProtKB-SubCell"/>
</dbReference>
<dbReference type="GO" id="GO:0046933">
    <property type="term" value="F:proton-transporting ATP synthase activity, rotational mechanism"/>
    <property type="evidence" value="ECO:0007669"/>
    <property type="project" value="UniProtKB-UniRule"/>
</dbReference>
<dbReference type="RefSeq" id="WP_099435401.1">
    <property type="nucleotide sequence ID" value="NZ_WMIA01000002.1"/>
</dbReference>
<reference evidence="15 16" key="1">
    <citation type="submission" date="2019-11" db="EMBL/GenBank/DDBJ databases">
        <title>Isolation of a new High Light Tolerant Cyanobacteria.</title>
        <authorList>
            <person name="Dobson Z."/>
            <person name="Vaughn N."/>
            <person name="Vaughn M."/>
            <person name="Fromme P."/>
            <person name="Mazor Y."/>
        </authorList>
    </citation>
    <scope>NUCLEOTIDE SEQUENCE [LARGE SCALE GENOMIC DNA]</scope>
    <source>
        <strain evidence="15 16">0216</strain>
    </source>
</reference>
<organism evidence="15 16">
    <name type="scientific">Cyanobacterium aponinum 0216</name>
    <dbReference type="NCBI Taxonomy" id="2676140"/>
    <lineage>
        <taxon>Bacteria</taxon>
        <taxon>Bacillati</taxon>
        <taxon>Cyanobacteriota</taxon>
        <taxon>Cyanophyceae</taxon>
        <taxon>Oscillatoriophycideae</taxon>
        <taxon>Chroococcales</taxon>
        <taxon>Geminocystaceae</taxon>
        <taxon>Cyanobacterium</taxon>
    </lineage>
</organism>
<comment type="subcellular location">
    <subcellularLocation>
        <location evidence="12">Cellular thylakoid membrane</location>
        <topology evidence="12">Single-pass membrane protein</topology>
    </subcellularLocation>
    <subcellularLocation>
        <location evidence="11">Endomembrane system</location>
        <topology evidence="11">Single-pass membrane protein</topology>
    </subcellularLocation>
</comment>
<comment type="similarity">
    <text evidence="12 13">Belongs to the ATPase B chain family.</text>
</comment>
<dbReference type="CDD" id="cd06503">
    <property type="entry name" value="ATP-synt_Fo_b"/>
    <property type="match status" value="1"/>
</dbReference>
<keyword evidence="14" id="KW-0175">Coiled coil</keyword>
<comment type="function">
    <text evidence="10 12">F(1)F(0) ATP synthase produces ATP from ADP in the presence of a proton or sodium gradient. F-type ATPases consist of two structural domains, F(1) containing the extramembraneous catalytic core and F(0) containing the membrane proton channel, linked together by a central stalk and a peripheral stalk. During catalysis, ATP synthesis in the catalytic domain of F(1) is coupled via a rotary mechanism of the central stalk subunits to proton translocation.</text>
</comment>
<dbReference type="SUPFAM" id="SSF81573">
    <property type="entry name" value="F1F0 ATP synthase subunit B, membrane domain"/>
    <property type="match status" value="1"/>
</dbReference>
<evidence type="ECO:0000256" key="6">
    <source>
        <dbReference type="ARBA" id="ARBA00023065"/>
    </source>
</evidence>
<dbReference type="Pfam" id="PF00430">
    <property type="entry name" value="ATP-synt_B"/>
    <property type="match status" value="1"/>
</dbReference>
<keyword evidence="8 12" id="KW-0472">Membrane</keyword>
<gene>
    <name evidence="12" type="primary">atpF</name>
    <name evidence="15" type="ORF">GGC33_02470</name>
</gene>
<dbReference type="NCBIfam" id="TIGR01144">
    <property type="entry name" value="ATP_synt_b"/>
    <property type="match status" value="1"/>
</dbReference>
<protein>
    <recommendedName>
        <fullName evidence="12">ATP synthase subunit b</fullName>
    </recommendedName>
    <alternativeName>
        <fullName evidence="12">ATP synthase F(0) sector subunit b</fullName>
    </alternativeName>
    <alternativeName>
        <fullName evidence="12">ATPase subunit I</fullName>
    </alternativeName>
    <alternativeName>
        <fullName evidence="12">F-type ATPase subunit b</fullName>
        <shortName evidence="12">F-ATPase subunit b</shortName>
    </alternativeName>
</protein>
<dbReference type="InterPro" id="IPR005864">
    <property type="entry name" value="ATP_synth_F0_bsu_bac"/>
</dbReference>
<proteinExistence type="inferred from homology"/>
<dbReference type="GO" id="GO:0045259">
    <property type="term" value="C:proton-transporting ATP synthase complex"/>
    <property type="evidence" value="ECO:0007669"/>
    <property type="project" value="UniProtKB-KW"/>
</dbReference>
<evidence type="ECO:0000256" key="3">
    <source>
        <dbReference type="ARBA" id="ARBA00022692"/>
    </source>
</evidence>
<keyword evidence="4 12" id="KW-0375">Hydrogen ion transport</keyword>
<evidence type="ECO:0000256" key="1">
    <source>
        <dbReference type="ARBA" id="ARBA00022448"/>
    </source>
</evidence>
<evidence type="ECO:0000256" key="2">
    <source>
        <dbReference type="ARBA" id="ARBA00022547"/>
    </source>
</evidence>
<keyword evidence="9 12" id="KW-0066">ATP synthesis</keyword>
<dbReference type="HAMAP" id="MF_01398">
    <property type="entry name" value="ATP_synth_b_bprime"/>
    <property type="match status" value="1"/>
</dbReference>
<keyword evidence="7 12" id="KW-0793">Thylakoid</keyword>
<dbReference type="GO" id="GO:0031676">
    <property type="term" value="C:plasma membrane-derived thylakoid membrane"/>
    <property type="evidence" value="ECO:0007669"/>
    <property type="project" value="UniProtKB-SubCell"/>
</dbReference>
<dbReference type="InterPro" id="IPR002146">
    <property type="entry name" value="ATP_synth_b/b'su_bac/chlpt"/>
</dbReference>
<dbReference type="Gene3D" id="1.20.5.620">
    <property type="entry name" value="F1F0 ATP synthase subunit B, membrane domain"/>
    <property type="match status" value="1"/>
</dbReference>
<dbReference type="PANTHER" id="PTHR34264:SF3">
    <property type="entry name" value="ATP SYNTHASE SUBUNIT B, CHLOROPLASTIC"/>
    <property type="match status" value="1"/>
</dbReference>
<evidence type="ECO:0000256" key="10">
    <source>
        <dbReference type="ARBA" id="ARBA00025198"/>
    </source>
</evidence>
<comment type="subunit">
    <text evidence="12">F-type ATPases have 2 components, F(1) - the catalytic core - and F(0) - the membrane proton channel. F(1) has five subunits: alpha(3), beta(3), gamma(1), delta(1), epsilon(1). F(0) has four main subunits: a(1), b(1), b'(1) and c(10-14). The alpha and beta chains form an alternating ring which encloses part of the gamma chain. F(1) is attached to F(0) by a central stalk formed by the gamma and epsilon chains, while a peripheral stalk is formed by the delta, b and b' chains.</text>
</comment>
<name>A0A844GQG3_9CHRO</name>
<keyword evidence="2 12" id="KW-0138">CF(0)</keyword>
<evidence type="ECO:0000256" key="12">
    <source>
        <dbReference type="HAMAP-Rule" id="MF_01398"/>
    </source>
</evidence>